<gene>
    <name evidence="1" type="ORF">H9661_19320</name>
</gene>
<evidence type="ECO:0008006" key="3">
    <source>
        <dbReference type="Google" id="ProtNLM"/>
    </source>
</evidence>
<name>A0ABR8PZA7_9CLOT</name>
<reference evidence="1 2" key="1">
    <citation type="submission" date="2020-08" db="EMBL/GenBank/DDBJ databases">
        <title>A Genomic Blueprint of the Chicken Gut Microbiome.</title>
        <authorList>
            <person name="Gilroy R."/>
            <person name="Ravi A."/>
            <person name="Getino M."/>
            <person name="Pursley I."/>
            <person name="Horton D.L."/>
            <person name="Alikhan N.-F."/>
            <person name="Baker D."/>
            <person name="Gharbi K."/>
            <person name="Hall N."/>
            <person name="Watson M."/>
            <person name="Adriaenssens E.M."/>
            <person name="Foster-Nyarko E."/>
            <person name="Jarju S."/>
            <person name="Secka A."/>
            <person name="Antonio M."/>
            <person name="Oren A."/>
            <person name="Chaudhuri R."/>
            <person name="La Ragione R.M."/>
            <person name="Hildebrand F."/>
            <person name="Pallen M.J."/>
        </authorList>
    </citation>
    <scope>NUCLEOTIDE SEQUENCE [LARGE SCALE GENOMIC DNA]</scope>
    <source>
        <strain evidence="1 2">Sa3CVN1</strain>
    </source>
</reference>
<dbReference type="RefSeq" id="WP_191770432.1">
    <property type="nucleotide sequence ID" value="NZ_JACSRA010000061.1"/>
</dbReference>
<dbReference type="Proteomes" id="UP000627781">
    <property type="component" value="Unassembled WGS sequence"/>
</dbReference>
<evidence type="ECO:0000313" key="1">
    <source>
        <dbReference type="EMBL" id="MBD7913502.1"/>
    </source>
</evidence>
<accession>A0ABR8PZA7</accession>
<protein>
    <recommendedName>
        <fullName evidence="3">HTH cro/C1-type domain-containing protein</fullName>
    </recommendedName>
</protein>
<keyword evidence="2" id="KW-1185">Reference proteome</keyword>
<organism evidence="1 2">
    <name type="scientific">Clostridium cibarium</name>
    <dbReference type="NCBI Taxonomy" id="2762247"/>
    <lineage>
        <taxon>Bacteria</taxon>
        <taxon>Bacillati</taxon>
        <taxon>Bacillota</taxon>
        <taxon>Clostridia</taxon>
        <taxon>Eubacteriales</taxon>
        <taxon>Clostridiaceae</taxon>
        <taxon>Clostridium</taxon>
    </lineage>
</organism>
<evidence type="ECO:0000313" key="2">
    <source>
        <dbReference type="Proteomes" id="UP000627781"/>
    </source>
</evidence>
<comment type="caution">
    <text evidence="1">The sequence shown here is derived from an EMBL/GenBank/DDBJ whole genome shotgun (WGS) entry which is preliminary data.</text>
</comment>
<sequence length="64" mass="7504">MSLNSVGELLRNIRKKRILDDKIEIKINGNEKLLFEKYARMRGLDIEELIKGLVRCDIDKFIKG</sequence>
<proteinExistence type="predicted"/>
<dbReference type="EMBL" id="JACSRA010000061">
    <property type="protein sequence ID" value="MBD7913502.1"/>
    <property type="molecule type" value="Genomic_DNA"/>
</dbReference>